<name>E9I7A5_DAPPU</name>
<dbReference type="KEGG" id="dpx:DAPPUDRAFT_125423"/>
<protein>
    <submittedName>
        <fullName evidence="1">Uncharacterized protein</fullName>
    </submittedName>
</protein>
<reference evidence="1 2" key="1">
    <citation type="journal article" date="2011" name="Science">
        <title>The ecoresponsive genome of Daphnia pulex.</title>
        <authorList>
            <person name="Colbourne J.K."/>
            <person name="Pfrender M.E."/>
            <person name="Gilbert D."/>
            <person name="Thomas W.K."/>
            <person name="Tucker A."/>
            <person name="Oakley T.H."/>
            <person name="Tokishita S."/>
            <person name="Aerts A."/>
            <person name="Arnold G.J."/>
            <person name="Basu M.K."/>
            <person name="Bauer D.J."/>
            <person name="Caceres C.E."/>
            <person name="Carmel L."/>
            <person name="Casola C."/>
            <person name="Choi J.H."/>
            <person name="Detter J.C."/>
            <person name="Dong Q."/>
            <person name="Dusheyko S."/>
            <person name="Eads B.D."/>
            <person name="Frohlich T."/>
            <person name="Geiler-Samerotte K.A."/>
            <person name="Gerlach D."/>
            <person name="Hatcher P."/>
            <person name="Jogdeo S."/>
            <person name="Krijgsveld J."/>
            <person name="Kriventseva E.V."/>
            <person name="Kultz D."/>
            <person name="Laforsch C."/>
            <person name="Lindquist E."/>
            <person name="Lopez J."/>
            <person name="Manak J.R."/>
            <person name="Muller J."/>
            <person name="Pangilinan J."/>
            <person name="Patwardhan R.P."/>
            <person name="Pitluck S."/>
            <person name="Pritham E.J."/>
            <person name="Rechtsteiner A."/>
            <person name="Rho M."/>
            <person name="Rogozin I.B."/>
            <person name="Sakarya O."/>
            <person name="Salamov A."/>
            <person name="Schaack S."/>
            <person name="Shapiro H."/>
            <person name="Shiga Y."/>
            <person name="Skalitzky C."/>
            <person name="Smith Z."/>
            <person name="Souvorov A."/>
            <person name="Sung W."/>
            <person name="Tang Z."/>
            <person name="Tsuchiya D."/>
            <person name="Tu H."/>
            <person name="Vos H."/>
            <person name="Wang M."/>
            <person name="Wolf Y.I."/>
            <person name="Yamagata H."/>
            <person name="Yamada T."/>
            <person name="Ye Y."/>
            <person name="Shaw J.R."/>
            <person name="Andrews J."/>
            <person name="Crease T.J."/>
            <person name="Tang H."/>
            <person name="Lucas S.M."/>
            <person name="Robertson H.M."/>
            <person name="Bork P."/>
            <person name="Koonin E.V."/>
            <person name="Zdobnov E.M."/>
            <person name="Grigoriev I.V."/>
            <person name="Lynch M."/>
            <person name="Boore J.L."/>
        </authorList>
    </citation>
    <scope>NUCLEOTIDE SEQUENCE [LARGE SCALE GENOMIC DNA]</scope>
</reference>
<proteinExistence type="predicted"/>
<gene>
    <name evidence="1" type="ORF">DAPPUDRAFT_125423</name>
</gene>
<dbReference type="HOGENOM" id="CLU_1031575_0_0_1"/>
<dbReference type="InParanoid" id="E9I7A5"/>
<sequence length="270" mass="30721">MVAFGAITGVLGTFLGMYSAYEVTQLKMRLNQQGRNHNLLVHVTKKQEERIHRITENMNAIVQLIKMMVDFNPALIAAQLGAQLDLFESRLNRATGAVQQLQHRRLSIDLLDTLQMTEMHKAVAEVAVARGYVLLPERLSDYFQLEASYLRQGEDILIMLHVPCINKDQMLTIYKYIPFPYPLPTTIDQENITIAEMLSKRVGEFNIAKHNPKTDQEIDALIIVPEAEMIAVGRNDRYKILTQGDLDNCIKRNRALFITVMKKELGVIVG</sequence>
<dbReference type="AlphaFoldDB" id="E9I7A5"/>
<dbReference type="EMBL" id="GL737086">
    <property type="protein sequence ID" value="EFX60125.1"/>
    <property type="molecule type" value="Genomic_DNA"/>
</dbReference>
<dbReference type="PhylomeDB" id="E9I7A5"/>
<dbReference type="Proteomes" id="UP000000305">
    <property type="component" value="Unassembled WGS sequence"/>
</dbReference>
<keyword evidence="2" id="KW-1185">Reference proteome</keyword>
<accession>E9I7A5</accession>
<evidence type="ECO:0000313" key="2">
    <source>
        <dbReference type="Proteomes" id="UP000000305"/>
    </source>
</evidence>
<organism evidence="1 2">
    <name type="scientific">Daphnia pulex</name>
    <name type="common">Water flea</name>
    <dbReference type="NCBI Taxonomy" id="6669"/>
    <lineage>
        <taxon>Eukaryota</taxon>
        <taxon>Metazoa</taxon>
        <taxon>Ecdysozoa</taxon>
        <taxon>Arthropoda</taxon>
        <taxon>Crustacea</taxon>
        <taxon>Branchiopoda</taxon>
        <taxon>Diplostraca</taxon>
        <taxon>Cladocera</taxon>
        <taxon>Anomopoda</taxon>
        <taxon>Daphniidae</taxon>
        <taxon>Daphnia</taxon>
    </lineage>
</organism>
<evidence type="ECO:0000313" key="1">
    <source>
        <dbReference type="EMBL" id="EFX60125.1"/>
    </source>
</evidence>